<reference evidence="5 6" key="1">
    <citation type="journal article" date="2015" name="Nat. Commun.">
        <title>Production of butyrate from lysine and the Amadori product fructoselysine by a human gut commensal.</title>
        <authorList>
            <person name="Bui T.P."/>
            <person name="Ritari J."/>
            <person name="Boeren S."/>
            <person name="de Waard P."/>
            <person name="Plugge C.M."/>
            <person name="de Vos W.M."/>
        </authorList>
    </citation>
    <scope>NUCLEOTIDE SEQUENCE [LARGE SCALE GENOMIC DNA]</scope>
    <source>
        <strain evidence="5 6">AF211</strain>
    </source>
</reference>
<dbReference type="Gene3D" id="3.40.630.30">
    <property type="match status" value="1"/>
</dbReference>
<evidence type="ECO:0000313" key="5">
    <source>
        <dbReference type="EMBL" id="ALP93872.1"/>
    </source>
</evidence>
<keyword evidence="2" id="KW-0012">Acyltransferase</keyword>
<comment type="similarity">
    <text evidence="3">Belongs to the acetyltransferase family. RimJ subfamily.</text>
</comment>
<evidence type="ECO:0000259" key="4">
    <source>
        <dbReference type="PROSITE" id="PS51186"/>
    </source>
</evidence>
<keyword evidence="1 5" id="KW-0808">Transferase</keyword>
<dbReference type="PANTHER" id="PTHR43792">
    <property type="entry name" value="GNAT FAMILY, PUTATIVE (AFU_ORTHOLOGUE AFUA_3G00765)-RELATED-RELATED"/>
    <property type="match status" value="1"/>
</dbReference>
<dbReference type="InterPro" id="IPR016181">
    <property type="entry name" value="Acyl_CoA_acyltransferase"/>
</dbReference>
<dbReference type="Pfam" id="PF00583">
    <property type="entry name" value="Acetyltransf_1"/>
    <property type="match status" value="1"/>
</dbReference>
<dbReference type="AlphaFoldDB" id="A0A0S2W4B2"/>
<dbReference type="CDD" id="cd04301">
    <property type="entry name" value="NAT_SF"/>
    <property type="match status" value="1"/>
</dbReference>
<evidence type="ECO:0000256" key="2">
    <source>
        <dbReference type="ARBA" id="ARBA00023315"/>
    </source>
</evidence>
<keyword evidence="6" id="KW-1185">Reference proteome</keyword>
<gene>
    <name evidence="5" type="ORF">IB211_01479c</name>
</gene>
<name>A0A0S2W4B2_9FIRM</name>
<dbReference type="PROSITE" id="PS51186">
    <property type="entry name" value="GNAT"/>
    <property type="match status" value="1"/>
</dbReference>
<reference evidence="6" key="2">
    <citation type="submission" date="2015-04" db="EMBL/GenBank/DDBJ databases">
        <title>A butyrogenic pathway from the amino acid lysine in a human gut commensal.</title>
        <authorList>
            <person name="de Vos W.M."/>
            <person name="Bui N.T.P."/>
            <person name="Plugge C.M."/>
            <person name="Ritari J."/>
        </authorList>
    </citation>
    <scope>NUCLEOTIDE SEQUENCE [LARGE SCALE GENOMIC DNA]</scope>
    <source>
        <strain evidence="6">AF211</strain>
    </source>
</reference>
<dbReference type="SUPFAM" id="SSF55729">
    <property type="entry name" value="Acyl-CoA N-acyltransferases (Nat)"/>
    <property type="match status" value="1"/>
</dbReference>
<dbReference type="InterPro" id="IPR051531">
    <property type="entry name" value="N-acetyltransferase"/>
</dbReference>
<protein>
    <submittedName>
        <fullName evidence="5">Acetyltransferase, GT family</fullName>
    </submittedName>
</protein>
<organism evidence="5 6">
    <name type="scientific">Intestinimonas butyriciproducens</name>
    <dbReference type="NCBI Taxonomy" id="1297617"/>
    <lineage>
        <taxon>Bacteria</taxon>
        <taxon>Bacillati</taxon>
        <taxon>Bacillota</taxon>
        <taxon>Clostridia</taxon>
        <taxon>Eubacteriales</taxon>
        <taxon>Intestinimonas</taxon>
    </lineage>
</organism>
<evidence type="ECO:0000313" key="6">
    <source>
        <dbReference type="Proteomes" id="UP000064844"/>
    </source>
</evidence>
<dbReference type="STRING" id="1297617.IB211_01479c"/>
<dbReference type="GO" id="GO:0016747">
    <property type="term" value="F:acyltransferase activity, transferring groups other than amino-acyl groups"/>
    <property type="evidence" value="ECO:0007669"/>
    <property type="project" value="InterPro"/>
</dbReference>
<evidence type="ECO:0000256" key="3">
    <source>
        <dbReference type="ARBA" id="ARBA00038502"/>
    </source>
</evidence>
<dbReference type="PANTHER" id="PTHR43792:SF8">
    <property type="entry name" value="[RIBOSOMAL PROTEIN US5]-ALANINE N-ACETYLTRANSFERASE"/>
    <property type="match status" value="1"/>
</dbReference>
<proteinExistence type="inferred from homology"/>
<evidence type="ECO:0000256" key="1">
    <source>
        <dbReference type="ARBA" id="ARBA00022679"/>
    </source>
</evidence>
<dbReference type="Proteomes" id="UP000064844">
    <property type="component" value="Chromosome"/>
</dbReference>
<dbReference type="RefSeq" id="WP_033117157.1">
    <property type="nucleotide sequence ID" value="NZ_CP011307.1"/>
</dbReference>
<dbReference type="EMBL" id="CP011307">
    <property type="protein sequence ID" value="ALP93872.1"/>
    <property type="molecule type" value="Genomic_DNA"/>
</dbReference>
<dbReference type="InterPro" id="IPR000182">
    <property type="entry name" value="GNAT_dom"/>
</dbReference>
<accession>A0A0S2W4B2</accession>
<feature type="domain" description="N-acetyltransferase" evidence="4">
    <location>
        <begin position="3"/>
        <end position="164"/>
    </location>
</feature>
<dbReference type="eggNOG" id="COG1670">
    <property type="taxonomic scope" value="Bacteria"/>
</dbReference>
<sequence>MEYIIRPIRPQDAEGIAALRRMPGVMENTLGLPSCRVADSRAFIEGLGPNDHNFVAAAEDETVIGAAGLCVCSNPRMRHVGSVGIFVHTDWQGRGVGTALMETLLDLADNWLMLLRVELEVYADNERAIALYEKMGFQREGLRRMATVRRGRYIDEYSMARLRPGAWETEACR</sequence>
<dbReference type="KEGG" id="ibu:IB211_01479c"/>